<dbReference type="EMBL" id="FXYZ01000006">
    <property type="protein sequence ID" value="SMX80579.1"/>
    <property type="molecule type" value="Genomic_DNA"/>
</dbReference>
<evidence type="ECO:0000259" key="1">
    <source>
        <dbReference type="Pfam" id="PF05368"/>
    </source>
</evidence>
<dbReference type="Proteomes" id="UP000234525">
    <property type="component" value="Unassembled WGS sequence"/>
</dbReference>
<dbReference type="PANTHER" id="PTHR47129">
    <property type="entry name" value="QUINONE OXIDOREDUCTASE 2"/>
    <property type="match status" value="1"/>
</dbReference>
<protein>
    <submittedName>
        <fullName evidence="3">Uncharacterized conserved protein YbjT, contains NAD(P)-binding and DUF2867 domains</fullName>
    </submittedName>
</protein>
<evidence type="ECO:0000313" key="3">
    <source>
        <dbReference type="EMBL" id="SMX95576.1"/>
    </source>
</evidence>
<dbReference type="Proteomes" id="UP000234327">
    <property type="component" value="Unassembled WGS sequence"/>
</dbReference>
<evidence type="ECO:0000313" key="5">
    <source>
        <dbReference type="Proteomes" id="UP000234525"/>
    </source>
</evidence>
<dbReference type="Gene3D" id="3.40.50.720">
    <property type="entry name" value="NAD(P)-binding Rossmann-like Domain"/>
    <property type="match status" value="1"/>
</dbReference>
<feature type="domain" description="NmrA-like" evidence="1">
    <location>
        <begin position="2"/>
        <end position="256"/>
    </location>
</feature>
<dbReference type="PANTHER" id="PTHR47129:SF1">
    <property type="entry name" value="NMRA-LIKE DOMAIN-CONTAINING PROTEIN"/>
    <property type="match status" value="1"/>
</dbReference>
<dbReference type="InterPro" id="IPR052718">
    <property type="entry name" value="NmrA-type_oxidoreductase"/>
</dbReference>
<dbReference type="Pfam" id="PF05368">
    <property type="entry name" value="NmrA"/>
    <property type="match status" value="1"/>
</dbReference>
<organism evidence="3 5">
    <name type="scientific">Brevibacterium aurantiacum</name>
    <dbReference type="NCBI Taxonomy" id="273384"/>
    <lineage>
        <taxon>Bacteria</taxon>
        <taxon>Bacillati</taxon>
        <taxon>Actinomycetota</taxon>
        <taxon>Actinomycetes</taxon>
        <taxon>Micrococcales</taxon>
        <taxon>Brevibacteriaceae</taxon>
        <taxon>Brevibacterium</taxon>
    </lineage>
</organism>
<proteinExistence type="predicted"/>
<dbReference type="SUPFAM" id="SSF51735">
    <property type="entry name" value="NAD(P)-binding Rossmann-fold domains"/>
    <property type="match status" value="1"/>
</dbReference>
<dbReference type="AlphaFoldDB" id="A0A2H1K7B2"/>
<name>A0A2H1K7B2_BREAU</name>
<dbReference type="InterPro" id="IPR008030">
    <property type="entry name" value="NmrA-like"/>
</dbReference>
<dbReference type="Gene3D" id="3.90.25.10">
    <property type="entry name" value="UDP-galactose 4-epimerase, domain 1"/>
    <property type="match status" value="1"/>
</dbReference>
<reference evidence="3 4" key="2">
    <citation type="submission" date="2017-03" db="EMBL/GenBank/DDBJ databases">
        <authorList>
            <person name="Afonso C.L."/>
            <person name="Miller P.J."/>
            <person name="Scott M.A."/>
            <person name="Spackman E."/>
            <person name="Goraichik I."/>
            <person name="Dimitrov K.M."/>
            <person name="Suarez D.L."/>
            <person name="Swayne D.E."/>
        </authorList>
    </citation>
    <scope>NUCLEOTIDE SEQUENCE [LARGE SCALE GENOMIC DNA]</scope>
    <source>
        <strain evidence="2">6</strain>
        <strain evidence="4">6(3)</strain>
        <strain evidence="3">ATCC 9175</strain>
    </source>
</reference>
<reference evidence="5" key="1">
    <citation type="submission" date="2017-03" db="EMBL/GenBank/DDBJ databases">
        <authorList>
            <person name="Monnet C."/>
        </authorList>
    </citation>
    <scope>NUCLEOTIDE SEQUENCE [LARGE SCALE GENOMIC DNA]</scope>
    <source>
        <strain evidence="5">ATCC 9175</strain>
    </source>
</reference>
<evidence type="ECO:0000313" key="2">
    <source>
        <dbReference type="EMBL" id="SMX80579.1"/>
    </source>
</evidence>
<evidence type="ECO:0000313" key="4">
    <source>
        <dbReference type="Proteomes" id="UP000234327"/>
    </source>
</evidence>
<dbReference type="EMBL" id="FXZB01000026">
    <property type="protein sequence ID" value="SMX95576.1"/>
    <property type="molecule type" value="Genomic_DNA"/>
</dbReference>
<keyword evidence="5" id="KW-1185">Reference proteome</keyword>
<gene>
    <name evidence="3" type="ORF">BAUR9175_03204</name>
    <name evidence="2" type="ORF">BAURA63_01718</name>
</gene>
<dbReference type="RefSeq" id="WP_101584462.1">
    <property type="nucleotide sequence ID" value="NZ_BJME01000015.1"/>
</dbReference>
<dbReference type="InterPro" id="IPR036291">
    <property type="entry name" value="NAD(P)-bd_dom_sf"/>
</dbReference>
<accession>A0A2H1K7B2</accession>
<sequence length="284" mass="30064">MIVITGATGTLNGAAVAHLLKRVPASQIGVSARNPQRAEHLADQGIRVRQGSYDDPAALRESFAGADQVLLVSSNDLAADVAAQHRQAIDAAVDAGARHILYTSQHAVGPDSPYLPQTIHAATEDHLAASGVAWTALRHGFYGTIGDLIGPWQTTGTIARPADGPFFWVDRRDAGEATAEILARGAAYNGPVDLTATAPVTLADFASAASELSGRDIDRIVVDDEQWVADEVAGGVPEPTARFTLSMFQALRTGRFSRSHSKLTELLGRKPRSLTEQLAEETSV</sequence>